<proteinExistence type="predicted"/>
<comment type="caution">
    <text evidence="1">The sequence shown here is derived from an EMBL/GenBank/DDBJ whole genome shotgun (WGS) entry which is preliminary data.</text>
</comment>
<evidence type="ECO:0000313" key="2">
    <source>
        <dbReference type="Proteomes" id="UP000315010"/>
    </source>
</evidence>
<evidence type="ECO:0000313" key="1">
    <source>
        <dbReference type="EMBL" id="TWT79768.1"/>
    </source>
</evidence>
<reference evidence="1 2" key="1">
    <citation type="submission" date="2019-02" db="EMBL/GenBank/DDBJ databases">
        <title>Deep-cultivation of Planctomycetes and their phenomic and genomic characterization uncovers novel biology.</title>
        <authorList>
            <person name="Wiegand S."/>
            <person name="Jogler M."/>
            <person name="Boedeker C."/>
            <person name="Pinto D."/>
            <person name="Vollmers J."/>
            <person name="Rivas-Marin E."/>
            <person name="Kohn T."/>
            <person name="Peeters S.H."/>
            <person name="Heuer A."/>
            <person name="Rast P."/>
            <person name="Oberbeckmann S."/>
            <person name="Bunk B."/>
            <person name="Jeske O."/>
            <person name="Meyerdierks A."/>
            <person name="Storesund J.E."/>
            <person name="Kallscheuer N."/>
            <person name="Luecker S."/>
            <person name="Lage O.M."/>
            <person name="Pohl T."/>
            <person name="Merkel B.J."/>
            <person name="Hornburger P."/>
            <person name="Mueller R.-W."/>
            <person name="Bruemmer F."/>
            <person name="Labrenz M."/>
            <person name="Spormann A.M."/>
            <person name="Op Den Camp H."/>
            <person name="Overmann J."/>
            <person name="Amann R."/>
            <person name="Jetten M.S.M."/>
            <person name="Mascher T."/>
            <person name="Medema M.H."/>
            <person name="Devos D.P."/>
            <person name="Kaster A.-K."/>
            <person name="Ovreas L."/>
            <person name="Rohde M."/>
            <person name="Galperin M.Y."/>
            <person name="Jogler C."/>
        </authorList>
    </citation>
    <scope>NUCLEOTIDE SEQUENCE [LARGE SCALE GENOMIC DNA]</scope>
    <source>
        <strain evidence="1 2">CA13</strain>
    </source>
</reference>
<protein>
    <submittedName>
        <fullName evidence="1">Uncharacterized protein</fullName>
    </submittedName>
</protein>
<dbReference type="OrthoDB" id="281924at2"/>
<dbReference type="Proteomes" id="UP000315010">
    <property type="component" value="Unassembled WGS sequence"/>
</dbReference>
<sequence>MNRALKRYLGMLFWIAVAVGIAILLRPTPNSVGKTDAASVAGFVFGRSDRFTAVDTSQRLRRYDPVFTASSTGDWRQIGYVTSSDRSAGTVDVQWNDANLRANQARLFYYHNSGRLEDVLRIMFPPEKQRRIQDQLAMAFEAHGEEFSAAFVPLIQESIERSLPLIEDELRLSIDRHHAEVQKLAARWNDEVVGERLIPLAREEILPIVRRHAQPTVEKIGREVWDRASVWRFGWRAVYDKTPLPEQNLVQEEWRRFMENEAVPVVEAHVDEIVQSVQRVLAETASNPMVRAELADVANRIASDREAQALLQTVLKETLVGNERLHRVWSEVWQSNDARKAIDLAGQKMEPVIRRIGDELFGTREEGIDPMFALVLRNQIFGKDRRWVVAVPTDHSRNDGQQVVEVARDAMVYPIVYMAAGESQ</sequence>
<organism evidence="1 2">
    <name type="scientific">Novipirellula herctigrandis</name>
    <dbReference type="NCBI Taxonomy" id="2527986"/>
    <lineage>
        <taxon>Bacteria</taxon>
        <taxon>Pseudomonadati</taxon>
        <taxon>Planctomycetota</taxon>
        <taxon>Planctomycetia</taxon>
        <taxon>Pirellulales</taxon>
        <taxon>Pirellulaceae</taxon>
        <taxon>Novipirellula</taxon>
    </lineage>
</organism>
<dbReference type="AlphaFoldDB" id="A0A5C5YXH4"/>
<dbReference type="RefSeq" id="WP_146394915.1">
    <property type="nucleotide sequence ID" value="NZ_SJPJ01000001.1"/>
</dbReference>
<name>A0A5C5YXH4_9BACT</name>
<dbReference type="EMBL" id="SJPJ01000001">
    <property type="protein sequence ID" value="TWT79768.1"/>
    <property type="molecule type" value="Genomic_DNA"/>
</dbReference>
<keyword evidence="2" id="KW-1185">Reference proteome</keyword>
<gene>
    <name evidence="1" type="ORF">CA13_11750</name>
</gene>
<accession>A0A5C5YXH4</accession>